<evidence type="ECO:0000313" key="1">
    <source>
        <dbReference type="EMBL" id="MBD8078623.1"/>
    </source>
</evidence>
<name>A0A927IZI8_9MICO</name>
<dbReference type="EMBL" id="JACYHB010000003">
    <property type="protein sequence ID" value="MBD8078623.1"/>
    <property type="molecule type" value="Genomic_DNA"/>
</dbReference>
<dbReference type="AlphaFoldDB" id="A0A927IZI8"/>
<proteinExistence type="predicted"/>
<keyword evidence="2" id="KW-1185">Reference proteome</keyword>
<reference evidence="1" key="2">
    <citation type="submission" date="2020-09" db="EMBL/GenBank/DDBJ databases">
        <authorList>
            <person name="Yu Y."/>
        </authorList>
    </citation>
    <scope>NUCLEOTIDE SEQUENCE</scope>
    <source>
        <strain evidence="1">KCTC 49039</strain>
    </source>
</reference>
<reference evidence="1" key="1">
    <citation type="journal article" date="2018" name="Curr. Microbiol.">
        <title>Cellulosimicrobium arenosum sp. nov., Isolated from Marine Sediment Sand.</title>
        <authorList>
            <person name="Oh M."/>
            <person name="Kim J.H."/>
            <person name="Yoon J.H."/>
            <person name="Schumann P."/>
            <person name="Kim W."/>
        </authorList>
    </citation>
    <scope>NUCLEOTIDE SEQUENCE</scope>
    <source>
        <strain evidence="1">KCTC 49039</strain>
    </source>
</reference>
<evidence type="ECO:0000313" key="2">
    <source>
        <dbReference type="Proteomes" id="UP000610846"/>
    </source>
</evidence>
<comment type="caution">
    <text evidence="1">The sequence shown here is derived from an EMBL/GenBank/DDBJ whole genome shotgun (WGS) entry which is preliminary data.</text>
</comment>
<sequence>MATAAPFPLTTFELHALLSLREGPAAARSAQSLRLDTTGDAAAVSRRAGLASLLVRDLATISDGIITAQGNAGGVAGALTRGDRWVEIGIVRPSSTDAAVLVGTGIGGVMITPRGFDVWNVLPIGEGRDLVDAGVALARQGVEASAENAAVAASVKVSTVDSTRAASAHRDDDGTWKIATEPADAEGRLTVQEGTYPDLDAAFAALREALS</sequence>
<gene>
    <name evidence="1" type="ORF">IF651_06060</name>
</gene>
<protein>
    <submittedName>
        <fullName evidence="1">Uncharacterized protein</fullName>
    </submittedName>
</protein>
<dbReference type="Proteomes" id="UP000610846">
    <property type="component" value="Unassembled WGS sequence"/>
</dbReference>
<accession>A0A927IZI8</accession>
<organism evidence="1 2">
    <name type="scientific">Cellulosimicrobium arenosum</name>
    <dbReference type="NCBI Taxonomy" id="2708133"/>
    <lineage>
        <taxon>Bacteria</taxon>
        <taxon>Bacillati</taxon>
        <taxon>Actinomycetota</taxon>
        <taxon>Actinomycetes</taxon>
        <taxon>Micrococcales</taxon>
        <taxon>Promicromonosporaceae</taxon>
        <taxon>Cellulosimicrobium</taxon>
    </lineage>
</organism>
<dbReference type="RefSeq" id="WP_191828187.1">
    <property type="nucleotide sequence ID" value="NZ_JACYHB010000003.1"/>
</dbReference>